<accession>A0A4Q7V3A0</accession>
<comment type="subcellular location">
    <subcellularLocation>
        <location evidence="1">Cell membrane</location>
        <topology evidence="1">Multi-pass membrane protein</topology>
    </subcellularLocation>
</comment>
<comment type="caution">
    <text evidence="8">The sequence shown here is derived from an EMBL/GenBank/DDBJ whole genome shotgun (WGS) entry which is preliminary data.</text>
</comment>
<reference evidence="8 9" key="1">
    <citation type="submission" date="2019-02" db="EMBL/GenBank/DDBJ databases">
        <title>Sequencing the genomes of 1000 actinobacteria strains.</title>
        <authorList>
            <person name="Klenk H.-P."/>
        </authorList>
    </citation>
    <scope>NUCLEOTIDE SEQUENCE [LARGE SCALE GENOMIC DNA]</scope>
    <source>
        <strain evidence="8 9">DSM 45779</strain>
    </source>
</reference>
<evidence type="ECO:0000256" key="5">
    <source>
        <dbReference type="ARBA" id="ARBA00022989"/>
    </source>
</evidence>
<evidence type="ECO:0000313" key="9">
    <source>
        <dbReference type="Proteomes" id="UP000291591"/>
    </source>
</evidence>
<feature type="transmembrane region" description="Helical" evidence="7">
    <location>
        <begin position="78"/>
        <end position="96"/>
    </location>
</feature>
<feature type="transmembrane region" description="Helical" evidence="7">
    <location>
        <begin position="108"/>
        <end position="129"/>
    </location>
</feature>
<dbReference type="OrthoDB" id="1122432at2"/>
<dbReference type="InterPro" id="IPR032808">
    <property type="entry name" value="DoxX"/>
</dbReference>
<dbReference type="Proteomes" id="UP000291591">
    <property type="component" value="Unassembled WGS sequence"/>
</dbReference>
<dbReference type="InterPro" id="IPR051907">
    <property type="entry name" value="DoxX-like_oxidoreductase"/>
</dbReference>
<dbReference type="Pfam" id="PF07681">
    <property type="entry name" value="DoxX"/>
    <property type="match status" value="1"/>
</dbReference>
<evidence type="ECO:0000313" key="8">
    <source>
        <dbReference type="EMBL" id="RZT87143.1"/>
    </source>
</evidence>
<sequence>MRSLRSPLSDIALVIARVVLGVVLIAHGVQKLGRGVGPVAEGFAGMGIPLPGVAAVFTMAVELLGGVALIVGAFTPVAALLVVATMIGAGVFAHLGQGIFVDEGGWELVGVIAIGALALAASGAGRFSVDHVIATRRDGTTTDRTPVSAGSHRA</sequence>
<proteinExistence type="inferred from homology"/>
<dbReference type="PANTHER" id="PTHR33452">
    <property type="entry name" value="OXIDOREDUCTASE CATD-RELATED"/>
    <property type="match status" value="1"/>
</dbReference>
<keyword evidence="9" id="KW-1185">Reference proteome</keyword>
<keyword evidence="5 7" id="KW-1133">Transmembrane helix</keyword>
<protein>
    <submittedName>
        <fullName evidence="8">Putative oxidoreductase</fullName>
    </submittedName>
</protein>
<evidence type="ECO:0000256" key="1">
    <source>
        <dbReference type="ARBA" id="ARBA00004651"/>
    </source>
</evidence>
<feature type="transmembrane region" description="Helical" evidence="7">
    <location>
        <begin position="12"/>
        <end position="30"/>
    </location>
</feature>
<dbReference type="RefSeq" id="WP_130291332.1">
    <property type="nucleotide sequence ID" value="NZ_SHKL01000001.1"/>
</dbReference>
<gene>
    <name evidence="8" type="ORF">EV383_4051</name>
</gene>
<dbReference type="GO" id="GO:0005886">
    <property type="term" value="C:plasma membrane"/>
    <property type="evidence" value="ECO:0007669"/>
    <property type="project" value="UniProtKB-SubCell"/>
</dbReference>
<dbReference type="EMBL" id="SHKL01000001">
    <property type="protein sequence ID" value="RZT87143.1"/>
    <property type="molecule type" value="Genomic_DNA"/>
</dbReference>
<dbReference type="PANTHER" id="PTHR33452:SF1">
    <property type="entry name" value="INNER MEMBRANE PROTEIN YPHA-RELATED"/>
    <property type="match status" value="1"/>
</dbReference>
<evidence type="ECO:0000256" key="4">
    <source>
        <dbReference type="ARBA" id="ARBA00022692"/>
    </source>
</evidence>
<evidence type="ECO:0000256" key="7">
    <source>
        <dbReference type="SAM" id="Phobius"/>
    </source>
</evidence>
<keyword evidence="6 7" id="KW-0472">Membrane</keyword>
<evidence type="ECO:0000256" key="2">
    <source>
        <dbReference type="ARBA" id="ARBA00006679"/>
    </source>
</evidence>
<keyword evidence="4 7" id="KW-0812">Transmembrane</keyword>
<evidence type="ECO:0000256" key="6">
    <source>
        <dbReference type="ARBA" id="ARBA00023136"/>
    </source>
</evidence>
<comment type="similarity">
    <text evidence="2">Belongs to the DoxX family.</text>
</comment>
<feature type="transmembrane region" description="Helical" evidence="7">
    <location>
        <begin position="50"/>
        <end position="71"/>
    </location>
</feature>
<dbReference type="AlphaFoldDB" id="A0A4Q7V3A0"/>
<evidence type="ECO:0000256" key="3">
    <source>
        <dbReference type="ARBA" id="ARBA00022475"/>
    </source>
</evidence>
<name>A0A4Q7V3A0_PSEST</name>
<keyword evidence="3" id="KW-1003">Cell membrane</keyword>
<organism evidence="8 9">
    <name type="scientific">Pseudonocardia sediminis</name>
    <dbReference type="NCBI Taxonomy" id="1397368"/>
    <lineage>
        <taxon>Bacteria</taxon>
        <taxon>Bacillati</taxon>
        <taxon>Actinomycetota</taxon>
        <taxon>Actinomycetes</taxon>
        <taxon>Pseudonocardiales</taxon>
        <taxon>Pseudonocardiaceae</taxon>
        <taxon>Pseudonocardia</taxon>
    </lineage>
</organism>